<dbReference type="Gene3D" id="1.10.1760.20">
    <property type="match status" value="1"/>
</dbReference>
<name>A0ABW0GZX6_9HYPH</name>
<reference evidence="5" key="1">
    <citation type="journal article" date="2019" name="Int. J. Syst. Evol. Microbiol.">
        <title>The Global Catalogue of Microorganisms (GCM) 10K type strain sequencing project: providing services to taxonomists for standard genome sequencing and annotation.</title>
        <authorList>
            <consortium name="The Broad Institute Genomics Platform"/>
            <consortium name="The Broad Institute Genome Sequencing Center for Infectious Disease"/>
            <person name="Wu L."/>
            <person name="Ma J."/>
        </authorList>
    </citation>
    <scope>NUCLEOTIDE SEQUENCE [LARGE SCALE GENOMIC DNA]</scope>
    <source>
        <strain evidence="5">CGMCC 4.1415</strain>
    </source>
</reference>
<dbReference type="PANTHER" id="PTHR34295">
    <property type="entry name" value="BIOTIN TRANSPORTER BIOY"/>
    <property type="match status" value="1"/>
</dbReference>
<evidence type="ECO:0000256" key="3">
    <source>
        <dbReference type="SAM" id="Phobius"/>
    </source>
</evidence>
<keyword evidence="5" id="KW-1185">Reference proteome</keyword>
<dbReference type="EMBL" id="JBHSLL010000012">
    <property type="protein sequence ID" value="MFC5385308.1"/>
    <property type="molecule type" value="Genomic_DNA"/>
</dbReference>
<protein>
    <recommendedName>
        <fullName evidence="2">Biotin transporter</fullName>
    </recommendedName>
</protein>
<comment type="caution">
    <text evidence="4">The sequence shown here is derived from an EMBL/GenBank/DDBJ whole genome shotgun (WGS) entry which is preliminary data.</text>
</comment>
<feature type="transmembrane region" description="Helical" evidence="3">
    <location>
        <begin position="98"/>
        <end position="122"/>
    </location>
</feature>
<evidence type="ECO:0000256" key="2">
    <source>
        <dbReference type="PIRNR" id="PIRNR016661"/>
    </source>
</evidence>
<keyword evidence="2" id="KW-0813">Transport</keyword>
<evidence type="ECO:0000313" key="5">
    <source>
        <dbReference type="Proteomes" id="UP001596016"/>
    </source>
</evidence>
<dbReference type="Pfam" id="PF02632">
    <property type="entry name" value="BioY"/>
    <property type="match status" value="1"/>
</dbReference>
<feature type="transmembrane region" description="Helical" evidence="3">
    <location>
        <begin position="56"/>
        <end position="77"/>
    </location>
</feature>
<keyword evidence="2" id="KW-1003">Cell membrane</keyword>
<comment type="similarity">
    <text evidence="1 2">Belongs to the BioY family.</text>
</comment>
<dbReference type="PIRSF" id="PIRSF016661">
    <property type="entry name" value="BioY"/>
    <property type="match status" value="1"/>
</dbReference>
<dbReference type="RefSeq" id="WP_378228229.1">
    <property type="nucleotide sequence ID" value="NZ_JBHSLL010000012.1"/>
</dbReference>
<dbReference type="InterPro" id="IPR003784">
    <property type="entry name" value="BioY"/>
</dbReference>
<organism evidence="4 5">
    <name type="scientific">Aquamicrobium segne</name>
    <dbReference type="NCBI Taxonomy" id="469547"/>
    <lineage>
        <taxon>Bacteria</taxon>
        <taxon>Pseudomonadati</taxon>
        <taxon>Pseudomonadota</taxon>
        <taxon>Alphaproteobacteria</taxon>
        <taxon>Hyphomicrobiales</taxon>
        <taxon>Phyllobacteriaceae</taxon>
        <taxon>Aquamicrobium</taxon>
    </lineage>
</organism>
<keyword evidence="3" id="KW-1133">Transmembrane helix</keyword>
<dbReference type="PANTHER" id="PTHR34295:SF1">
    <property type="entry name" value="BIOTIN TRANSPORTER BIOY"/>
    <property type="match status" value="1"/>
</dbReference>
<comment type="subcellular location">
    <subcellularLocation>
        <location evidence="2">Cell membrane</location>
        <topology evidence="2">Multi-pass membrane protein</topology>
    </subcellularLocation>
</comment>
<feature type="transmembrane region" description="Helical" evidence="3">
    <location>
        <begin position="167"/>
        <end position="192"/>
    </location>
</feature>
<gene>
    <name evidence="4" type="ORF">ACFPLB_04915</name>
</gene>
<accession>A0ABW0GZX6</accession>
<sequence>MAIATMSPLVSLALPEKGAKRLAGQALLAIGGTLLLTVSAKTKVFLGPVDISLQTLAVLLIASAFGLRLAVATLVLYMAQGAMGMPVFQSSPEKGIGIAYMLGTTGGYLAGFVAMAAIAGWAADRGFDRNPFKLFGAFMAAEIVMLAMGFAWLAVLIGADKAWQFGVVPFIVGDLIKVALAASLVPAVWSIIARFR</sequence>
<feature type="transmembrane region" description="Helical" evidence="3">
    <location>
        <begin position="134"/>
        <end position="155"/>
    </location>
</feature>
<evidence type="ECO:0000256" key="1">
    <source>
        <dbReference type="ARBA" id="ARBA00010692"/>
    </source>
</evidence>
<keyword evidence="3" id="KW-0812">Transmembrane</keyword>
<dbReference type="Proteomes" id="UP001596016">
    <property type="component" value="Unassembled WGS sequence"/>
</dbReference>
<evidence type="ECO:0000313" key="4">
    <source>
        <dbReference type="EMBL" id="MFC5385308.1"/>
    </source>
</evidence>
<proteinExistence type="inferred from homology"/>
<keyword evidence="2 3" id="KW-0472">Membrane</keyword>